<evidence type="ECO:0000313" key="2">
    <source>
        <dbReference type="EMBL" id="SFJ86727.1"/>
    </source>
</evidence>
<feature type="transmembrane region" description="Helical" evidence="1">
    <location>
        <begin position="63"/>
        <end position="83"/>
    </location>
</feature>
<protein>
    <submittedName>
        <fullName evidence="2">Uncharacterized protein</fullName>
    </submittedName>
</protein>
<reference evidence="3" key="1">
    <citation type="submission" date="2016-10" db="EMBL/GenBank/DDBJ databases">
        <authorList>
            <person name="Varghese N."/>
            <person name="Submissions S."/>
        </authorList>
    </citation>
    <scope>NUCLEOTIDE SEQUENCE [LARGE SCALE GENOMIC DNA]</scope>
    <source>
        <strain evidence="3">CGMCC 4.2126</strain>
    </source>
</reference>
<accession>A0A1I3UXS2</accession>
<keyword evidence="1" id="KW-0812">Transmembrane</keyword>
<dbReference type="Proteomes" id="UP000199111">
    <property type="component" value="Unassembled WGS sequence"/>
</dbReference>
<dbReference type="AlphaFoldDB" id="A0A1I3UXS2"/>
<sequence>MIAGMTKWIGRWAGCAAIGWTLLYLASKAHFALEERIGVTGGPQVTADAYRDYGPGEVAQAQWANAAAGALIVLLLLVSLTSVRRLLPRWILLALLWTCAAMAAAGAIGMLGGAMLTDRGGAVFGGYCAVWAVLLIVATLDFHRRSRA</sequence>
<proteinExistence type="predicted"/>
<keyword evidence="1" id="KW-0472">Membrane</keyword>
<keyword evidence="1" id="KW-1133">Transmembrane helix</keyword>
<dbReference type="EMBL" id="FOQY01000013">
    <property type="protein sequence ID" value="SFJ86727.1"/>
    <property type="molecule type" value="Genomic_DNA"/>
</dbReference>
<keyword evidence="3" id="KW-1185">Reference proteome</keyword>
<organism evidence="2 3">
    <name type="scientific">Streptosporangium canum</name>
    <dbReference type="NCBI Taxonomy" id="324952"/>
    <lineage>
        <taxon>Bacteria</taxon>
        <taxon>Bacillati</taxon>
        <taxon>Actinomycetota</taxon>
        <taxon>Actinomycetes</taxon>
        <taxon>Streptosporangiales</taxon>
        <taxon>Streptosporangiaceae</taxon>
        <taxon>Streptosporangium</taxon>
    </lineage>
</organism>
<evidence type="ECO:0000256" key="1">
    <source>
        <dbReference type="SAM" id="Phobius"/>
    </source>
</evidence>
<feature type="transmembrane region" description="Helical" evidence="1">
    <location>
        <begin position="122"/>
        <end position="142"/>
    </location>
</feature>
<name>A0A1I3UXS2_9ACTN</name>
<gene>
    <name evidence="2" type="ORF">SAMN05216275_113104</name>
</gene>
<feature type="transmembrane region" description="Helical" evidence="1">
    <location>
        <begin position="90"/>
        <end position="116"/>
    </location>
</feature>
<evidence type="ECO:0000313" key="3">
    <source>
        <dbReference type="Proteomes" id="UP000199111"/>
    </source>
</evidence>